<dbReference type="Proteomes" id="UP001234989">
    <property type="component" value="Chromosome 5"/>
</dbReference>
<keyword evidence="2" id="KW-1185">Reference proteome</keyword>
<evidence type="ECO:0000313" key="2">
    <source>
        <dbReference type="Proteomes" id="UP001234989"/>
    </source>
</evidence>
<evidence type="ECO:0000313" key="1">
    <source>
        <dbReference type="EMBL" id="WMV29729.1"/>
    </source>
</evidence>
<reference evidence="1" key="1">
    <citation type="submission" date="2023-08" db="EMBL/GenBank/DDBJ databases">
        <title>A de novo genome assembly of Solanum verrucosum Schlechtendal, a Mexican diploid species geographically isolated from the other diploid A-genome species in potato relatives.</title>
        <authorList>
            <person name="Hosaka K."/>
        </authorList>
    </citation>
    <scope>NUCLEOTIDE SEQUENCE</scope>
    <source>
        <tissue evidence="1">Young leaves</tissue>
    </source>
</reference>
<dbReference type="AlphaFoldDB" id="A0AAF0QSW1"/>
<dbReference type="EMBL" id="CP133616">
    <property type="protein sequence ID" value="WMV29729.1"/>
    <property type="molecule type" value="Genomic_DNA"/>
</dbReference>
<proteinExistence type="predicted"/>
<sequence>MESPFPSFRIGVCTSLICFGSHFRKVWVQRVNLSTIFNPQIDGYHSSIDMAPYEALYGLICISPIDWLEVSEAELIGPNLVHKAIKKVKTIQERLKTTSSEILYKC</sequence>
<organism evidence="1 2">
    <name type="scientific">Solanum verrucosum</name>
    <dbReference type="NCBI Taxonomy" id="315347"/>
    <lineage>
        <taxon>Eukaryota</taxon>
        <taxon>Viridiplantae</taxon>
        <taxon>Streptophyta</taxon>
        <taxon>Embryophyta</taxon>
        <taxon>Tracheophyta</taxon>
        <taxon>Spermatophyta</taxon>
        <taxon>Magnoliopsida</taxon>
        <taxon>eudicotyledons</taxon>
        <taxon>Gunneridae</taxon>
        <taxon>Pentapetalae</taxon>
        <taxon>asterids</taxon>
        <taxon>lamiids</taxon>
        <taxon>Solanales</taxon>
        <taxon>Solanaceae</taxon>
        <taxon>Solanoideae</taxon>
        <taxon>Solaneae</taxon>
        <taxon>Solanum</taxon>
    </lineage>
</organism>
<gene>
    <name evidence="1" type="ORF">MTR67_023114</name>
</gene>
<accession>A0AAF0QSW1</accession>
<protein>
    <submittedName>
        <fullName evidence="1">Uncharacterized protein</fullName>
    </submittedName>
</protein>
<name>A0AAF0QSW1_SOLVR</name>